<gene>
    <name evidence="8" type="ORF">FB475_3938</name>
</gene>
<evidence type="ECO:0000256" key="6">
    <source>
        <dbReference type="SAM" id="Phobius"/>
    </source>
</evidence>
<evidence type="ECO:0000256" key="2">
    <source>
        <dbReference type="ARBA" id="ARBA00022448"/>
    </source>
</evidence>
<feature type="transmembrane region" description="Helical" evidence="6">
    <location>
        <begin position="376"/>
        <end position="398"/>
    </location>
</feature>
<feature type="transmembrane region" description="Helical" evidence="6">
    <location>
        <begin position="53"/>
        <end position="77"/>
    </location>
</feature>
<evidence type="ECO:0000256" key="1">
    <source>
        <dbReference type="ARBA" id="ARBA00004651"/>
    </source>
</evidence>
<dbReference type="InterPro" id="IPR036259">
    <property type="entry name" value="MFS_trans_sf"/>
</dbReference>
<organism evidence="8 9">
    <name type="scientific">Kribbella jejuensis</name>
    <dbReference type="NCBI Taxonomy" id="236068"/>
    <lineage>
        <taxon>Bacteria</taxon>
        <taxon>Bacillati</taxon>
        <taxon>Actinomycetota</taxon>
        <taxon>Actinomycetes</taxon>
        <taxon>Propionibacteriales</taxon>
        <taxon>Kribbellaceae</taxon>
        <taxon>Kribbella</taxon>
    </lineage>
</organism>
<dbReference type="GO" id="GO:0022857">
    <property type="term" value="F:transmembrane transporter activity"/>
    <property type="evidence" value="ECO:0007669"/>
    <property type="project" value="InterPro"/>
</dbReference>
<dbReference type="AlphaFoldDB" id="A0A542EWN7"/>
<evidence type="ECO:0000313" key="8">
    <source>
        <dbReference type="EMBL" id="TQJ19761.1"/>
    </source>
</evidence>
<dbReference type="InterPro" id="IPR052983">
    <property type="entry name" value="MFS_Riboflavin_Transporter"/>
</dbReference>
<comment type="subcellular location">
    <subcellularLocation>
        <location evidence="1">Cell membrane</location>
        <topology evidence="1">Multi-pass membrane protein</topology>
    </subcellularLocation>
</comment>
<feature type="transmembrane region" description="Helical" evidence="6">
    <location>
        <begin position="227"/>
        <end position="249"/>
    </location>
</feature>
<feature type="transmembrane region" description="Helical" evidence="6">
    <location>
        <begin position="287"/>
        <end position="310"/>
    </location>
</feature>
<reference evidence="8 9" key="1">
    <citation type="submission" date="2019-06" db="EMBL/GenBank/DDBJ databases">
        <title>Sequencing the genomes of 1000 actinobacteria strains.</title>
        <authorList>
            <person name="Klenk H.-P."/>
        </authorList>
    </citation>
    <scope>NUCLEOTIDE SEQUENCE [LARGE SCALE GENOMIC DNA]</scope>
    <source>
        <strain evidence="8 9">DSM 17305</strain>
    </source>
</reference>
<evidence type="ECO:0000313" key="9">
    <source>
        <dbReference type="Proteomes" id="UP000316298"/>
    </source>
</evidence>
<keyword evidence="3 6" id="KW-0812">Transmembrane</keyword>
<keyword evidence="4 6" id="KW-1133">Transmembrane helix</keyword>
<evidence type="ECO:0000259" key="7">
    <source>
        <dbReference type="PROSITE" id="PS50850"/>
    </source>
</evidence>
<dbReference type="RefSeq" id="WP_238332233.1">
    <property type="nucleotide sequence ID" value="NZ_BAAAKA010000024.1"/>
</dbReference>
<proteinExistence type="predicted"/>
<keyword evidence="5 6" id="KW-0472">Membrane</keyword>
<sequence>MTSTTTGAATDASGRGGMRREVVAALAVTTTVSYGVLYYAFSALLEPMRLELRISATAATGALTLASLVSAVLAIPVGRRLDARGGHGVMSFGSIVAAGSVLAWSHVQSLAQLYAVFVAIGIASAMVLYPPAFAVVVAVTAPECRTTALLGITLVAGFASSIFIPLSGQLIHAYGWRQTLAILAATIAIITVPLHVIALRHTRPPAPRTRHPAAEGAPSRVLHDAGFWLVAAAFVLHSAALAVIGVHLVTYLTKLGHPPTTAATLAGLLGLLSVTGRVLVTVLRRWLPITSVTAVIVTAQGAALGLLPLAGRSTSGAVMCLVAFGLGFGVASLAKPAILLDRYGDHGYATIAGILSTPTTVAAAFAPLVAAALATAIGYTTLILTAAAACVLAGLSLATSSRIPQPESTVGR</sequence>
<dbReference type="Pfam" id="PF07690">
    <property type="entry name" value="MFS_1"/>
    <property type="match status" value="1"/>
</dbReference>
<dbReference type="InterPro" id="IPR011701">
    <property type="entry name" value="MFS"/>
</dbReference>
<feature type="transmembrane region" description="Helical" evidence="6">
    <location>
        <begin position="89"/>
        <end position="107"/>
    </location>
</feature>
<feature type="transmembrane region" description="Helical" evidence="6">
    <location>
        <begin position="316"/>
        <end position="334"/>
    </location>
</feature>
<dbReference type="PROSITE" id="PS50850">
    <property type="entry name" value="MFS"/>
    <property type="match status" value="1"/>
</dbReference>
<protein>
    <submittedName>
        <fullName evidence="8">Putative MFS family arabinose efflux permease</fullName>
    </submittedName>
</protein>
<dbReference type="EMBL" id="VFMM01000001">
    <property type="protein sequence ID" value="TQJ19761.1"/>
    <property type="molecule type" value="Genomic_DNA"/>
</dbReference>
<evidence type="ECO:0000256" key="4">
    <source>
        <dbReference type="ARBA" id="ARBA00022989"/>
    </source>
</evidence>
<feature type="transmembrane region" description="Helical" evidence="6">
    <location>
        <begin position="113"/>
        <end position="141"/>
    </location>
</feature>
<dbReference type="PANTHER" id="PTHR43385:SF1">
    <property type="entry name" value="RIBOFLAVIN TRANSPORTER RIBJ"/>
    <property type="match status" value="1"/>
</dbReference>
<feature type="transmembrane region" description="Helical" evidence="6">
    <location>
        <begin position="22"/>
        <end position="41"/>
    </location>
</feature>
<dbReference type="GO" id="GO:0005886">
    <property type="term" value="C:plasma membrane"/>
    <property type="evidence" value="ECO:0007669"/>
    <property type="project" value="UniProtKB-SubCell"/>
</dbReference>
<dbReference type="SUPFAM" id="SSF103473">
    <property type="entry name" value="MFS general substrate transporter"/>
    <property type="match status" value="1"/>
</dbReference>
<evidence type="ECO:0000256" key="3">
    <source>
        <dbReference type="ARBA" id="ARBA00022692"/>
    </source>
</evidence>
<feature type="transmembrane region" description="Helical" evidence="6">
    <location>
        <begin position="346"/>
        <end position="370"/>
    </location>
</feature>
<accession>A0A542EWN7</accession>
<feature type="transmembrane region" description="Helical" evidence="6">
    <location>
        <begin position="148"/>
        <end position="168"/>
    </location>
</feature>
<feature type="transmembrane region" description="Helical" evidence="6">
    <location>
        <begin position="180"/>
        <end position="199"/>
    </location>
</feature>
<keyword evidence="2" id="KW-0813">Transport</keyword>
<comment type="caution">
    <text evidence="8">The sequence shown here is derived from an EMBL/GenBank/DDBJ whole genome shotgun (WGS) entry which is preliminary data.</text>
</comment>
<dbReference type="PANTHER" id="PTHR43385">
    <property type="entry name" value="RIBOFLAVIN TRANSPORTER RIBJ"/>
    <property type="match status" value="1"/>
</dbReference>
<keyword evidence="9" id="KW-1185">Reference proteome</keyword>
<name>A0A542EWN7_9ACTN</name>
<feature type="domain" description="Major facilitator superfamily (MFS) profile" evidence="7">
    <location>
        <begin position="19"/>
        <end position="404"/>
    </location>
</feature>
<feature type="transmembrane region" description="Helical" evidence="6">
    <location>
        <begin position="261"/>
        <end position="280"/>
    </location>
</feature>
<dbReference type="InterPro" id="IPR020846">
    <property type="entry name" value="MFS_dom"/>
</dbReference>
<dbReference type="Proteomes" id="UP000316298">
    <property type="component" value="Unassembled WGS sequence"/>
</dbReference>
<dbReference type="Gene3D" id="1.20.1250.20">
    <property type="entry name" value="MFS general substrate transporter like domains"/>
    <property type="match status" value="1"/>
</dbReference>
<evidence type="ECO:0000256" key="5">
    <source>
        <dbReference type="ARBA" id="ARBA00023136"/>
    </source>
</evidence>